<evidence type="ECO:0000256" key="19">
    <source>
        <dbReference type="SAM" id="Phobius"/>
    </source>
</evidence>
<dbReference type="AlphaFoldDB" id="A0A9D1M9X4"/>
<evidence type="ECO:0000256" key="2">
    <source>
        <dbReference type="ARBA" id="ARBA00004651"/>
    </source>
</evidence>
<keyword evidence="17" id="KW-1208">Phospholipid metabolism</keyword>
<organism evidence="20 21">
    <name type="scientific">Candidatus Ornithomonoglobus merdipullorum</name>
    <dbReference type="NCBI Taxonomy" id="2840895"/>
    <lineage>
        <taxon>Bacteria</taxon>
        <taxon>Bacillati</taxon>
        <taxon>Bacillota</taxon>
        <taxon>Clostridia</taxon>
        <taxon>Candidatus Ornithomonoglobus</taxon>
    </lineage>
</organism>
<comment type="pathway">
    <text evidence="3 18">Phospholipid metabolism; CDP-diacylglycerol biosynthesis; CDP-diacylglycerol from sn-glycerol 3-phosphate: step 3/3.</text>
</comment>
<feature type="transmembrane region" description="Helical" evidence="19">
    <location>
        <begin position="98"/>
        <end position="115"/>
    </location>
</feature>
<dbReference type="GO" id="GO:0016024">
    <property type="term" value="P:CDP-diacylglycerol biosynthetic process"/>
    <property type="evidence" value="ECO:0007669"/>
    <property type="project" value="TreeGrafter"/>
</dbReference>
<dbReference type="Pfam" id="PF01148">
    <property type="entry name" value="CTP_transf_1"/>
    <property type="match status" value="1"/>
</dbReference>
<evidence type="ECO:0000256" key="4">
    <source>
        <dbReference type="ARBA" id="ARBA00005189"/>
    </source>
</evidence>
<feature type="transmembrane region" description="Helical" evidence="19">
    <location>
        <begin position="198"/>
        <end position="217"/>
    </location>
</feature>
<evidence type="ECO:0000313" key="20">
    <source>
        <dbReference type="EMBL" id="HIU56354.1"/>
    </source>
</evidence>
<keyword evidence="9" id="KW-0444">Lipid biosynthesis</keyword>
<comment type="subcellular location">
    <subcellularLocation>
        <location evidence="2">Cell membrane</location>
        <topology evidence="2">Multi-pass membrane protein</topology>
    </subcellularLocation>
</comment>
<evidence type="ECO:0000256" key="13">
    <source>
        <dbReference type="ARBA" id="ARBA00022989"/>
    </source>
</evidence>
<evidence type="ECO:0000256" key="7">
    <source>
        <dbReference type="ARBA" id="ARBA00019373"/>
    </source>
</evidence>
<keyword evidence="12 18" id="KW-0548">Nucleotidyltransferase</keyword>
<evidence type="ECO:0000256" key="17">
    <source>
        <dbReference type="ARBA" id="ARBA00023264"/>
    </source>
</evidence>
<evidence type="ECO:0000256" key="12">
    <source>
        <dbReference type="ARBA" id="ARBA00022695"/>
    </source>
</evidence>
<evidence type="ECO:0000256" key="11">
    <source>
        <dbReference type="ARBA" id="ARBA00022692"/>
    </source>
</evidence>
<keyword evidence="15 19" id="KW-0472">Membrane</keyword>
<evidence type="ECO:0000256" key="14">
    <source>
        <dbReference type="ARBA" id="ARBA00023098"/>
    </source>
</evidence>
<evidence type="ECO:0000313" key="21">
    <source>
        <dbReference type="Proteomes" id="UP000824109"/>
    </source>
</evidence>
<keyword evidence="11 18" id="KW-0812">Transmembrane</keyword>
<comment type="similarity">
    <text evidence="5 18">Belongs to the CDS family.</text>
</comment>
<accession>A0A9D1M9X4</accession>
<keyword evidence="10 18" id="KW-0808">Transferase</keyword>
<keyword evidence="14" id="KW-0443">Lipid metabolism</keyword>
<feature type="transmembrane region" description="Helical" evidence="19">
    <location>
        <begin position="74"/>
        <end position="91"/>
    </location>
</feature>
<gene>
    <name evidence="20" type="ORF">IAA61_00910</name>
</gene>
<keyword evidence="13 19" id="KW-1133">Transmembrane helix</keyword>
<feature type="transmembrane region" description="Helical" evidence="19">
    <location>
        <begin position="161"/>
        <end position="183"/>
    </location>
</feature>
<dbReference type="EC" id="2.7.7.41" evidence="6 18"/>
<keyword evidence="8" id="KW-1003">Cell membrane</keyword>
<protein>
    <recommendedName>
        <fullName evidence="7 18">Phosphatidate cytidylyltransferase</fullName>
        <ecNumber evidence="6 18">2.7.7.41</ecNumber>
    </recommendedName>
</protein>
<evidence type="ECO:0000256" key="3">
    <source>
        <dbReference type="ARBA" id="ARBA00005119"/>
    </source>
</evidence>
<evidence type="ECO:0000256" key="10">
    <source>
        <dbReference type="ARBA" id="ARBA00022679"/>
    </source>
</evidence>
<comment type="catalytic activity">
    <reaction evidence="1 18">
        <text>a 1,2-diacyl-sn-glycero-3-phosphate + CTP + H(+) = a CDP-1,2-diacyl-sn-glycerol + diphosphate</text>
        <dbReference type="Rhea" id="RHEA:16229"/>
        <dbReference type="ChEBI" id="CHEBI:15378"/>
        <dbReference type="ChEBI" id="CHEBI:33019"/>
        <dbReference type="ChEBI" id="CHEBI:37563"/>
        <dbReference type="ChEBI" id="CHEBI:58332"/>
        <dbReference type="ChEBI" id="CHEBI:58608"/>
        <dbReference type="EC" id="2.7.7.41"/>
    </reaction>
</comment>
<evidence type="ECO:0000256" key="9">
    <source>
        <dbReference type="ARBA" id="ARBA00022516"/>
    </source>
</evidence>
<proteinExistence type="inferred from homology"/>
<feature type="transmembrane region" description="Helical" evidence="19">
    <location>
        <begin position="6"/>
        <end position="38"/>
    </location>
</feature>
<dbReference type="GO" id="GO:0004605">
    <property type="term" value="F:phosphatidate cytidylyltransferase activity"/>
    <property type="evidence" value="ECO:0007669"/>
    <property type="project" value="UniProtKB-EC"/>
</dbReference>
<evidence type="ECO:0000256" key="5">
    <source>
        <dbReference type="ARBA" id="ARBA00010185"/>
    </source>
</evidence>
<sequence>MLTRIITSIVALAVFFAVIIGGNIPLTIAVVLVIFALLYEMYTAVTKSNAARAAGYISAVLVLAGVYFGMLDAAIAAVIILTLIFTVFLHGKLDFKELFSVSFVSVYIPLFMSYIPRLSVDMGMRYAAFIFIIAWGSDTFAYFCGTFFGKHKLIPKVSPKKTVEGSAGALVAVMLLCMLYAFIMDRFDLHIGGVNPGVFGYIKVGLLGAVTAAVSQLGDLAASAIKRDSGIKDYGKIFPGHGGFMDRFDSVIFIAPVVYYYCMHIIGA</sequence>
<evidence type="ECO:0000256" key="18">
    <source>
        <dbReference type="RuleBase" id="RU003938"/>
    </source>
</evidence>
<dbReference type="InterPro" id="IPR000374">
    <property type="entry name" value="PC_trans"/>
</dbReference>
<dbReference type="GO" id="GO:0005886">
    <property type="term" value="C:plasma membrane"/>
    <property type="evidence" value="ECO:0007669"/>
    <property type="project" value="UniProtKB-SubCell"/>
</dbReference>
<comment type="pathway">
    <text evidence="4">Lipid metabolism.</text>
</comment>
<evidence type="ECO:0000256" key="6">
    <source>
        <dbReference type="ARBA" id="ARBA00012487"/>
    </source>
</evidence>
<feature type="transmembrane region" description="Helical" evidence="19">
    <location>
        <begin position="127"/>
        <end position="149"/>
    </location>
</feature>
<evidence type="ECO:0000256" key="16">
    <source>
        <dbReference type="ARBA" id="ARBA00023209"/>
    </source>
</evidence>
<keyword evidence="16" id="KW-0594">Phospholipid biosynthesis</keyword>
<dbReference type="PANTHER" id="PTHR46382:SF1">
    <property type="entry name" value="PHOSPHATIDATE CYTIDYLYLTRANSFERASE"/>
    <property type="match status" value="1"/>
</dbReference>
<evidence type="ECO:0000256" key="15">
    <source>
        <dbReference type="ARBA" id="ARBA00023136"/>
    </source>
</evidence>
<name>A0A9D1M9X4_9FIRM</name>
<reference evidence="20" key="1">
    <citation type="submission" date="2020-10" db="EMBL/GenBank/DDBJ databases">
        <authorList>
            <person name="Gilroy R."/>
        </authorList>
    </citation>
    <scope>NUCLEOTIDE SEQUENCE</scope>
    <source>
        <strain evidence="20">USAMLcec3-3695</strain>
    </source>
</reference>
<reference evidence="20" key="2">
    <citation type="journal article" date="2021" name="PeerJ">
        <title>Extensive microbial diversity within the chicken gut microbiome revealed by metagenomics and culture.</title>
        <authorList>
            <person name="Gilroy R."/>
            <person name="Ravi A."/>
            <person name="Getino M."/>
            <person name="Pursley I."/>
            <person name="Horton D.L."/>
            <person name="Alikhan N.F."/>
            <person name="Baker D."/>
            <person name="Gharbi K."/>
            <person name="Hall N."/>
            <person name="Watson M."/>
            <person name="Adriaenssens E.M."/>
            <person name="Foster-Nyarko E."/>
            <person name="Jarju S."/>
            <person name="Secka A."/>
            <person name="Antonio M."/>
            <person name="Oren A."/>
            <person name="Chaudhuri R.R."/>
            <person name="La Ragione R."/>
            <person name="Hildebrand F."/>
            <person name="Pallen M.J."/>
        </authorList>
    </citation>
    <scope>NUCLEOTIDE SEQUENCE</scope>
    <source>
        <strain evidence="20">USAMLcec3-3695</strain>
    </source>
</reference>
<evidence type="ECO:0000256" key="1">
    <source>
        <dbReference type="ARBA" id="ARBA00001698"/>
    </source>
</evidence>
<dbReference type="PROSITE" id="PS01315">
    <property type="entry name" value="CDS"/>
    <property type="match status" value="1"/>
</dbReference>
<evidence type="ECO:0000256" key="8">
    <source>
        <dbReference type="ARBA" id="ARBA00022475"/>
    </source>
</evidence>
<dbReference type="EMBL" id="DVNB01000012">
    <property type="protein sequence ID" value="HIU56354.1"/>
    <property type="molecule type" value="Genomic_DNA"/>
</dbReference>
<dbReference type="Proteomes" id="UP000824109">
    <property type="component" value="Unassembled WGS sequence"/>
</dbReference>
<dbReference type="PANTHER" id="PTHR46382">
    <property type="entry name" value="PHOSPHATIDATE CYTIDYLYLTRANSFERASE"/>
    <property type="match status" value="1"/>
</dbReference>
<comment type="caution">
    <text evidence="20">The sequence shown here is derived from an EMBL/GenBank/DDBJ whole genome shotgun (WGS) entry which is preliminary data.</text>
</comment>